<dbReference type="InterPro" id="IPR005650">
    <property type="entry name" value="BlaI_family"/>
</dbReference>
<keyword evidence="6" id="KW-1185">Reference proteome</keyword>
<dbReference type="AlphaFoldDB" id="A0A7J5TTL3"/>
<comment type="caution">
    <text evidence="5">The sequence shown here is derived from an EMBL/GenBank/DDBJ whole genome shotgun (WGS) entry which is preliminary data.</text>
</comment>
<evidence type="ECO:0000256" key="3">
    <source>
        <dbReference type="ARBA" id="ARBA00023125"/>
    </source>
</evidence>
<keyword evidence="4" id="KW-0804">Transcription</keyword>
<evidence type="ECO:0000256" key="2">
    <source>
        <dbReference type="ARBA" id="ARBA00023015"/>
    </source>
</evidence>
<dbReference type="GO" id="GO:0003677">
    <property type="term" value="F:DNA binding"/>
    <property type="evidence" value="ECO:0007669"/>
    <property type="project" value="UniProtKB-KW"/>
</dbReference>
<sequence>MRPTDSELEILHVLWKHGPRTVRQVNDELSQQREIGYTTTLKLMQIMYEKGLLTRSEEAKSHVYTAALSEQEAQQSLLDRFLETAFKGSASQLVMQVLGRHKTSADELDEIKRLLNNRVGGQKDDESNELAQ</sequence>
<gene>
    <name evidence="5" type="ORF">F5984_23015</name>
</gene>
<comment type="similarity">
    <text evidence="1">Belongs to the BlaI transcriptional regulatory family.</text>
</comment>
<evidence type="ECO:0000313" key="5">
    <source>
        <dbReference type="EMBL" id="KAB7727108.1"/>
    </source>
</evidence>
<dbReference type="InterPro" id="IPR036388">
    <property type="entry name" value="WH-like_DNA-bd_sf"/>
</dbReference>
<dbReference type="SUPFAM" id="SSF46785">
    <property type="entry name" value="Winged helix' DNA-binding domain"/>
    <property type="match status" value="1"/>
</dbReference>
<dbReference type="RefSeq" id="WP_152126568.1">
    <property type="nucleotide sequence ID" value="NZ_WELI01000012.1"/>
</dbReference>
<evidence type="ECO:0000313" key="6">
    <source>
        <dbReference type="Proteomes" id="UP000488299"/>
    </source>
</evidence>
<dbReference type="Proteomes" id="UP000488299">
    <property type="component" value="Unassembled WGS sequence"/>
</dbReference>
<reference evidence="5 6" key="1">
    <citation type="submission" date="2019-10" db="EMBL/GenBank/DDBJ databases">
        <title>Rudanella paleaurantiibacter sp. nov., isolated from sludge.</title>
        <authorList>
            <person name="Xu S.Q."/>
        </authorList>
    </citation>
    <scope>NUCLEOTIDE SEQUENCE [LARGE SCALE GENOMIC DNA]</scope>
    <source>
        <strain evidence="5 6">HX-22-17</strain>
    </source>
</reference>
<name>A0A7J5TTL3_9BACT</name>
<dbReference type="InterPro" id="IPR036390">
    <property type="entry name" value="WH_DNA-bd_sf"/>
</dbReference>
<accession>A0A7J5TTL3</accession>
<evidence type="ECO:0000256" key="4">
    <source>
        <dbReference type="ARBA" id="ARBA00023163"/>
    </source>
</evidence>
<dbReference type="Gene3D" id="1.10.10.10">
    <property type="entry name" value="Winged helix-like DNA-binding domain superfamily/Winged helix DNA-binding domain"/>
    <property type="match status" value="1"/>
</dbReference>
<dbReference type="GO" id="GO:0045892">
    <property type="term" value="P:negative regulation of DNA-templated transcription"/>
    <property type="evidence" value="ECO:0007669"/>
    <property type="project" value="InterPro"/>
</dbReference>
<dbReference type="Pfam" id="PF03965">
    <property type="entry name" value="Penicillinase_R"/>
    <property type="match status" value="1"/>
</dbReference>
<keyword evidence="2" id="KW-0805">Transcription regulation</keyword>
<evidence type="ECO:0000256" key="1">
    <source>
        <dbReference type="ARBA" id="ARBA00011046"/>
    </source>
</evidence>
<proteinExistence type="inferred from homology"/>
<dbReference type="PIRSF" id="PIRSF019455">
    <property type="entry name" value="CopR_AtkY"/>
    <property type="match status" value="1"/>
</dbReference>
<keyword evidence="3" id="KW-0238">DNA-binding</keyword>
<organism evidence="5 6">
    <name type="scientific">Rudanella paleaurantiibacter</name>
    <dbReference type="NCBI Taxonomy" id="2614655"/>
    <lineage>
        <taxon>Bacteria</taxon>
        <taxon>Pseudomonadati</taxon>
        <taxon>Bacteroidota</taxon>
        <taxon>Cytophagia</taxon>
        <taxon>Cytophagales</taxon>
        <taxon>Cytophagaceae</taxon>
        <taxon>Rudanella</taxon>
    </lineage>
</organism>
<dbReference type="EMBL" id="WELI01000012">
    <property type="protein sequence ID" value="KAB7727108.1"/>
    <property type="molecule type" value="Genomic_DNA"/>
</dbReference>
<dbReference type="Gene3D" id="1.10.4040.10">
    <property type="entry name" value="Penicillinase repressor domain"/>
    <property type="match status" value="1"/>
</dbReference>
<protein>
    <submittedName>
        <fullName evidence="5">BlaI/MecI/CopY family transcriptional regulator</fullName>
    </submittedName>
</protein>